<evidence type="ECO:0000259" key="11">
    <source>
        <dbReference type="PROSITE" id="PS50850"/>
    </source>
</evidence>
<dbReference type="OrthoDB" id="2213137at2759"/>
<evidence type="ECO:0000256" key="8">
    <source>
        <dbReference type="ARBA" id="ARBA00036771"/>
    </source>
</evidence>
<protein>
    <submittedName>
        <fullName evidence="12">SLC16A12 protein</fullName>
    </submittedName>
</protein>
<evidence type="ECO:0000313" key="13">
    <source>
        <dbReference type="Proteomes" id="UP000838412"/>
    </source>
</evidence>
<feature type="transmembrane region" description="Helical" evidence="10">
    <location>
        <begin position="12"/>
        <end position="32"/>
    </location>
</feature>
<evidence type="ECO:0000256" key="6">
    <source>
        <dbReference type="ARBA" id="ARBA00023136"/>
    </source>
</evidence>
<dbReference type="PROSITE" id="PS50850">
    <property type="entry name" value="MFS"/>
    <property type="match status" value="1"/>
</dbReference>
<comment type="catalytic activity">
    <reaction evidence="7">
        <text>creatine(in) = creatine(out)</text>
        <dbReference type="Rhea" id="RHEA:73043"/>
        <dbReference type="ChEBI" id="CHEBI:57947"/>
    </reaction>
</comment>
<evidence type="ECO:0000256" key="2">
    <source>
        <dbReference type="ARBA" id="ARBA00006727"/>
    </source>
</evidence>
<dbReference type="Gene3D" id="1.20.1250.20">
    <property type="entry name" value="MFS general substrate transporter like domains"/>
    <property type="match status" value="2"/>
</dbReference>
<dbReference type="InterPro" id="IPR036259">
    <property type="entry name" value="MFS_trans_sf"/>
</dbReference>
<comment type="function">
    <text evidence="9">Functions as a transporter for creatine and as well for its precursor guanidinoacetate. Transport of creatine and GAA is independent of resting membrane potential and extracellular Na(+), Cl(-), or pH. Contributes to the process of creatine biosynthesis and distribution.</text>
</comment>
<evidence type="ECO:0000256" key="7">
    <source>
        <dbReference type="ARBA" id="ARBA00036521"/>
    </source>
</evidence>
<feature type="transmembrane region" description="Helical" evidence="10">
    <location>
        <begin position="85"/>
        <end position="103"/>
    </location>
</feature>
<dbReference type="EMBL" id="OV696699">
    <property type="protein sequence ID" value="CAH1245256.1"/>
    <property type="molecule type" value="Genomic_DNA"/>
</dbReference>
<organism evidence="12 13">
    <name type="scientific">Branchiostoma lanceolatum</name>
    <name type="common">Common lancelet</name>
    <name type="synonym">Amphioxus lanceolatum</name>
    <dbReference type="NCBI Taxonomy" id="7740"/>
    <lineage>
        <taxon>Eukaryota</taxon>
        <taxon>Metazoa</taxon>
        <taxon>Chordata</taxon>
        <taxon>Cephalochordata</taxon>
        <taxon>Leptocardii</taxon>
        <taxon>Amphioxiformes</taxon>
        <taxon>Branchiostomatidae</taxon>
        <taxon>Branchiostoma</taxon>
    </lineage>
</organism>
<proteinExistence type="inferred from homology"/>
<dbReference type="Pfam" id="PF07690">
    <property type="entry name" value="MFS_1"/>
    <property type="match status" value="1"/>
</dbReference>
<evidence type="ECO:0000256" key="3">
    <source>
        <dbReference type="ARBA" id="ARBA00022475"/>
    </source>
</evidence>
<accession>A0A8K0EE75</accession>
<sequence length="474" mass="51450">MPKVRSVDKPPDGGWGWVVVISTFFVNMLVIGNMKSFGVFYTEFREVFRESAGVTSFISSILGAAVLMFSAIAGALSNLTSCRTVIIAGGVISAVGLVVSFFAQTMIHLFFSVGILTGFGFSLMYSPSLAMIGRYFDRRHATANGIGVGGTGIGIFVFPLLYRFLIDEFGWRGALLVAAGIPLNGCVCGALMRPIHLKEDRKEKKSNIQPRGIHSTETEPKKKLLHFCEKIMEAFDVTLLKHRPFLLYCVSLFGTSLGSSMIFVHLVAHAQNIGVEKTPAAFLLSVLGISEAVSRPLHGWLSDRIHISKVYYYMIGNTGLAILNIAIPFGRTYTDLVACMVFYGLFSGSFNALLAVMVRIYSSASRISSGLGWALVFEGTGYLLGPPVAGWLYDATGDYDMSFYAAGIFVFLSVVVLFLIPCSTTRRSLSLGSGSSESNQNGIETVAFRNLGRNGKGIRRSDSVSGHRNPVFQA</sequence>
<dbReference type="FunFam" id="1.20.1250.20:FF:000728">
    <property type="entry name" value="Uncharacterized protein"/>
    <property type="match status" value="1"/>
</dbReference>
<feature type="transmembrane region" description="Helical" evidence="10">
    <location>
        <begin position="171"/>
        <end position="192"/>
    </location>
</feature>
<dbReference type="PANTHER" id="PTHR11360:SF318">
    <property type="entry name" value="MONOCARBOXYLATE TRANSPORTER 12"/>
    <property type="match status" value="1"/>
</dbReference>
<comment type="catalytic activity">
    <reaction evidence="8">
        <text>guanidinoacetate(in) = guanidinoacetate(out)</text>
        <dbReference type="Rhea" id="RHEA:73047"/>
        <dbReference type="ChEBI" id="CHEBI:57742"/>
    </reaction>
</comment>
<keyword evidence="4 10" id="KW-0812">Transmembrane</keyword>
<dbReference type="Proteomes" id="UP000838412">
    <property type="component" value="Chromosome 14"/>
</dbReference>
<evidence type="ECO:0000256" key="9">
    <source>
        <dbReference type="ARBA" id="ARBA00037605"/>
    </source>
</evidence>
<dbReference type="InterPro" id="IPR011701">
    <property type="entry name" value="MFS"/>
</dbReference>
<dbReference type="GO" id="GO:0015881">
    <property type="term" value="P:creatine transmembrane transport"/>
    <property type="evidence" value="ECO:0007669"/>
    <property type="project" value="TreeGrafter"/>
</dbReference>
<dbReference type="GO" id="GO:0022857">
    <property type="term" value="F:transmembrane transporter activity"/>
    <property type="evidence" value="ECO:0007669"/>
    <property type="project" value="InterPro"/>
</dbReference>
<feature type="transmembrane region" description="Helical" evidence="10">
    <location>
        <begin position="52"/>
        <end position="73"/>
    </location>
</feature>
<feature type="transmembrane region" description="Helical" evidence="10">
    <location>
        <begin position="245"/>
        <end position="268"/>
    </location>
</feature>
<feature type="transmembrane region" description="Helical" evidence="10">
    <location>
        <begin position="310"/>
        <end position="329"/>
    </location>
</feature>
<dbReference type="SUPFAM" id="SSF103473">
    <property type="entry name" value="MFS general substrate transporter"/>
    <property type="match status" value="1"/>
</dbReference>
<evidence type="ECO:0000256" key="4">
    <source>
        <dbReference type="ARBA" id="ARBA00022692"/>
    </source>
</evidence>
<feature type="transmembrane region" description="Helical" evidence="10">
    <location>
        <begin position="145"/>
        <end position="165"/>
    </location>
</feature>
<keyword evidence="3" id="KW-1003">Cell membrane</keyword>
<dbReference type="GO" id="GO:0016323">
    <property type="term" value="C:basolateral plasma membrane"/>
    <property type="evidence" value="ECO:0007669"/>
    <property type="project" value="UniProtKB-SubCell"/>
</dbReference>
<feature type="domain" description="Major facilitator superfamily (MFS) profile" evidence="11">
    <location>
        <begin position="16"/>
        <end position="425"/>
    </location>
</feature>
<feature type="transmembrane region" description="Helical" evidence="10">
    <location>
        <begin position="335"/>
        <end position="358"/>
    </location>
</feature>
<comment type="subcellular location">
    <subcellularLocation>
        <location evidence="1">Basolateral cell membrane</location>
        <topology evidence="1">Multi-pass membrane protein</topology>
    </subcellularLocation>
</comment>
<dbReference type="InterPro" id="IPR050327">
    <property type="entry name" value="Proton-linked_MCT"/>
</dbReference>
<reference evidence="12" key="1">
    <citation type="submission" date="2022-01" db="EMBL/GenBank/DDBJ databases">
        <authorList>
            <person name="Braso-Vives M."/>
        </authorList>
    </citation>
    <scope>NUCLEOTIDE SEQUENCE</scope>
</reference>
<dbReference type="FunFam" id="1.20.1250.20:FF:000466">
    <property type="entry name" value="Uncharacterized protein"/>
    <property type="match status" value="1"/>
</dbReference>
<keyword evidence="13" id="KW-1185">Reference proteome</keyword>
<evidence type="ECO:0000256" key="1">
    <source>
        <dbReference type="ARBA" id="ARBA00004554"/>
    </source>
</evidence>
<feature type="transmembrane region" description="Helical" evidence="10">
    <location>
        <begin position="401"/>
        <end position="420"/>
    </location>
</feature>
<dbReference type="InterPro" id="IPR020846">
    <property type="entry name" value="MFS_dom"/>
</dbReference>
<dbReference type="AlphaFoldDB" id="A0A8K0EE75"/>
<name>A0A8K0EE75_BRALA</name>
<feature type="transmembrane region" description="Helical" evidence="10">
    <location>
        <begin position="109"/>
        <end position="133"/>
    </location>
</feature>
<evidence type="ECO:0000313" key="12">
    <source>
        <dbReference type="EMBL" id="CAH1245256.1"/>
    </source>
</evidence>
<evidence type="ECO:0000256" key="10">
    <source>
        <dbReference type="SAM" id="Phobius"/>
    </source>
</evidence>
<comment type="similarity">
    <text evidence="2">Belongs to the major facilitator superfamily. Monocarboxylate porter (TC 2.A.1.13) family.</text>
</comment>
<gene>
    <name evidence="12" type="primary">SLC16A12</name>
    <name evidence="12" type="ORF">BLAG_LOCUS7642</name>
</gene>
<keyword evidence="5 10" id="KW-1133">Transmembrane helix</keyword>
<keyword evidence="6 10" id="KW-0472">Membrane</keyword>
<feature type="transmembrane region" description="Helical" evidence="10">
    <location>
        <begin position="370"/>
        <end position="389"/>
    </location>
</feature>
<evidence type="ECO:0000256" key="5">
    <source>
        <dbReference type="ARBA" id="ARBA00022989"/>
    </source>
</evidence>
<dbReference type="PANTHER" id="PTHR11360">
    <property type="entry name" value="MONOCARBOXYLATE TRANSPORTER"/>
    <property type="match status" value="1"/>
</dbReference>